<dbReference type="CDD" id="cd08261">
    <property type="entry name" value="Zn_ADH7"/>
    <property type="match status" value="1"/>
</dbReference>
<sequence length="339" mass="36865">MLAARVYGKEDLRLEDVARPKVDSPTDVIIKVKMVGICGSDNHIYHGENPFVVLPRVMGHEIVGEVVELGSQVADLALGDHVVVEQISYCGKCYACRQGMPNVCSHLEALGVHKDGGMQEYLKITPMQAHKINKDIPWSTAVLAEPYTIAGNSTTRGQVTVGKTLLIQGAGTIGLLTLRMAKAKGATVMITDIDDDKLAFAKANGADEIVNTQKEDLQQRVSAWTDGEMANVIIDAVGLPQTFEQCFNLISVAGAIVPLGMSEKCSQIPQKPIMQKALTIYGSRMQSYQFEPVIKALESGLLGDDGVVNQKFNIKDIQAAFDLMNNHPEQARKIVLTFD</sequence>
<dbReference type="EMBL" id="JXJQ01000010">
    <property type="protein sequence ID" value="KJY60726.1"/>
    <property type="molecule type" value="Genomic_DNA"/>
</dbReference>
<dbReference type="HOGENOM" id="CLU_026673_11_0_9"/>
<evidence type="ECO:0000313" key="6">
    <source>
        <dbReference type="EMBL" id="KJY60726.1"/>
    </source>
</evidence>
<dbReference type="PANTHER" id="PTHR43401">
    <property type="entry name" value="L-THREONINE 3-DEHYDROGENASE"/>
    <property type="match status" value="1"/>
</dbReference>
<dbReference type="OrthoDB" id="9770238at2"/>
<protein>
    <submittedName>
        <fullName evidence="6">Alcohol dehydrogenase, MDR family</fullName>
    </submittedName>
</protein>
<dbReference type="Proteomes" id="UP000033558">
    <property type="component" value="Unassembled WGS sequence"/>
</dbReference>
<dbReference type="STRING" id="1218492.JG30_14150"/>
<dbReference type="InterPro" id="IPR013154">
    <property type="entry name" value="ADH-like_N"/>
</dbReference>
<dbReference type="RefSeq" id="WP_046317516.1">
    <property type="nucleotide sequence ID" value="NZ_JAMBJK010000002.1"/>
</dbReference>
<evidence type="ECO:0000256" key="2">
    <source>
        <dbReference type="ARBA" id="ARBA00022833"/>
    </source>
</evidence>
<dbReference type="PROSITE" id="PS00059">
    <property type="entry name" value="ADH_ZINC"/>
    <property type="match status" value="1"/>
</dbReference>
<dbReference type="InterPro" id="IPR011032">
    <property type="entry name" value="GroES-like_sf"/>
</dbReference>
<organism evidence="6 7">
    <name type="scientific">Bombilactobacillus mellifer</name>
    <dbReference type="NCBI Taxonomy" id="1218492"/>
    <lineage>
        <taxon>Bacteria</taxon>
        <taxon>Bacillati</taxon>
        <taxon>Bacillota</taxon>
        <taxon>Bacilli</taxon>
        <taxon>Lactobacillales</taxon>
        <taxon>Lactobacillaceae</taxon>
        <taxon>Bombilactobacillus</taxon>
    </lineage>
</organism>
<keyword evidence="1 4" id="KW-0479">Metal-binding</keyword>
<keyword evidence="7" id="KW-1185">Reference proteome</keyword>
<dbReference type="InterPro" id="IPR002328">
    <property type="entry name" value="ADH_Zn_CS"/>
</dbReference>
<evidence type="ECO:0000256" key="4">
    <source>
        <dbReference type="RuleBase" id="RU361277"/>
    </source>
</evidence>
<dbReference type="InterPro" id="IPR036291">
    <property type="entry name" value="NAD(P)-bd_dom_sf"/>
</dbReference>
<dbReference type="SUPFAM" id="SSF50129">
    <property type="entry name" value="GroES-like"/>
    <property type="match status" value="1"/>
</dbReference>
<dbReference type="InterPro" id="IPR020843">
    <property type="entry name" value="ER"/>
</dbReference>
<dbReference type="Pfam" id="PF00107">
    <property type="entry name" value="ADH_zinc_N"/>
    <property type="match status" value="1"/>
</dbReference>
<dbReference type="Gene3D" id="3.40.50.720">
    <property type="entry name" value="NAD(P)-binding Rossmann-like Domain"/>
    <property type="match status" value="1"/>
</dbReference>
<dbReference type="GO" id="GO:0008270">
    <property type="term" value="F:zinc ion binding"/>
    <property type="evidence" value="ECO:0007669"/>
    <property type="project" value="InterPro"/>
</dbReference>
<accession>A0A0F4LT32</accession>
<evidence type="ECO:0000259" key="5">
    <source>
        <dbReference type="SMART" id="SM00829"/>
    </source>
</evidence>
<dbReference type="GO" id="GO:0016491">
    <property type="term" value="F:oxidoreductase activity"/>
    <property type="evidence" value="ECO:0007669"/>
    <property type="project" value="UniProtKB-KW"/>
</dbReference>
<dbReference type="Gene3D" id="3.90.180.10">
    <property type="entry name" value="Medium-chain alcohol dehydrogenases, catalytic domain"/>
    <property type="match status" value="1"/>
</dbReference>
<dbReference type="SMART" id="SM00829">
    <property type="entry name" value="PKS_ER"/>
    <property type="match status" value="1"/>
</dbReference>
<proteinExistence type="inferred from homology"/>
<dbReference type="AlphaFoldDB" id="A0A0F4LT32"/>
<keyword evidence="2 4" id="KW-0862">Zinc</keyword>
<dbReference type="Pfam" id="PF08240">
    <property type="entry name" value="ADH_N"/>
    <property type="match status" value="1"/>
</dbReference>
<dbReference type="InterPro" id="IPR050129">
    <property type="entry name" value="Zn_alcohol_dh"/>
</dbReference>
<keyword evidence="3" id="KW-0560">Oxidoreductase</keyword>
<dbReference type="PATRIC" id="fig|1218492.5.peg.1467"/>
<name>A0A0F4LT32_9LACO</name>
<reference evidence="6 7" key="1">
    <citation type="submission" date="2015-01" db="EMBL/GenBank/DDBJ databases">
        <title>Comparative genomics of the lactic acid bacteria isolated from the honey bee gut.</title>
        <authorList>
            <person name="Ellegaard K.M."/>
            <person name="Tamarit D."/>
            <person name="Javelind E."/>
            <person name="Olofsson T."/>
            <person name="Andersson S.G."/>
            <person name="Vasquez A."/>
        </authorList>
    </citation>
    <scope>NUCLEOTIDE SEQUENCE [LARGE SCALE GENOMIC DNA]</scope>
    <source>
        <strain evidence="6 7">Bin4</strain>
    </source>
</reference>
<evidence type="ECO:0000256" key="3">
    <source>
        <dbReference type="ARBA" id="ARBA00023002"/>
    </source>
</evidence>
<gene>
    <name evidence="6" type="ORF">JG30_14150</name>
</gene>
<dbReference type="InterPro" id="IPR013149">
    <property type="entry name" value="ADH-like_C"/>
</dbReference>
<dbReference type="PANTHER" id="PTHR43401:SF2">
    <property type="entry name" value="L-THREONINE 3-DEHYDROGENASE"/>
    <property type="match status" value="1"/>
</dbReference>
<comment type="similarity">
    <text evidence="4">Belongs to the zinc-containing alcohol dehydrogenase family.</text>
</comment>
<dbReference type="SUPFAM" id="SSF51735">
    <property type="entry name" value="NAD(P)-binding Rossmann-fold domains"/>
    <property type="match status" value="1"/>
</dbReference>
<comment type="caution">
    <text evidence="6">The sequence shown here is derived from an EMBL/GenBank/DDBJ whole genome shotgun (WGS) entry which is preliminary data.</text>
</comment>
<comment type="cofactor">
    <cofactor evidence="4">
        <name>Zn(2+)</name>
        <dbReference type="ChEBI" id="CHEBI:29105"/>
    </cofactor>
</comment>
<evidence type="ECO:0000313" key="7">
    <source>
        <dbReference type="Proteomes" id="UP000033558"/>
    </source>
</evidence>
<feature type="domain" description="Enoyl reductase (ER)" evidence="5">
    <location>
        <begin position="8"/>
        <end position="336"/>
    </location>
</feature>
<evidence type="ECO:0000256" key="1">
    <source>
        <dbReference type="ARBA" id="ARBA00022723"/>
    </source>
</evidence>